<organism evidence="1 2">
    <name type="scientific">Lecanicillium saksenae</name>
    <dbReference type="NCBI Taxonomy" id="468837"/>
    <lineage>
        <taxon>Eukaryota</taxon>
        <taxon>Fungi</taxon>
        <taxon>Dikarya</taxon>
        <taxon>Ascomycota</taxon>
        <taxon>Pezizomycotina</taxon>
        <taxon>Sordariomycetes</taxon>
        <taxon>Hypocreomycetidae</taxon>
        <taxon>Hypocreales</taxon>
        <taxon>Cordycipitaceae</taxon>
        <taxon>Lecanicillium</taxon>
    </lineage>
</organism>
<keyword evidence="2" id="KW-1185">Reference proteome</keyword>
<comment type="caution">
    <text evidence="1">The sequence shown here is derived from an EMBL/GenBank/DDBJ whole genome shotgun (WGS) entry which is preliminary data.</text>
</comment>
<sequence>MGLYQKHQAGLEEVDVIVAGGGTAGCIVASRLASADRDLSVLVIEGGMNNYQDPTIVNIGLFFPHIMPGSKTTLFYPAKASEHLAGRELDIPCGGVLGGGSSINMAMYSRAQRSDFDAWNTPGWSADDMLPYLKKLETYHGKGSMDVHGHDGPVHISRGTWDGGASEDNFISATIKAGYPEVDDVQSLDAINSFGRANRYVSPDGRRQDTAHSYLHPRLQDGNHPNLHVVVESQVIRVVVKDGRATGVVFRPNPKFHTGDTGAITVRARKLVIVSCGALGTPAVLERSGIGRSEVLAKAGLPIVAENLGIGEGYEDHQLMGSAYKTSLGPRDTLSDMLFGLLSPETILKERPEILGYNGQDVTGKLRPTDDEAVGLGPEFEVAWKADFQNKLDKPVVCMTMTNFIPGLPGEGVAPGPYLGSTSFVLYPYSRGHVHITGPSPDDPLDFDTGFLTDENGLDVKQHVWAYKKQREIMRRMDCFRGEVASWHPAFAPGSAAAVTETDRPLPDDVQDIAYSKDDDEAIAEFVRRRADTTWHSMGTCKMKPREQGGAVDAALNVYGVKGLKIADLSIAPRNIGGNTNNTALAIGERAADIFIKELGL</sequence>
<protein>
    <submittedName>
        <fullName evidence="1">Uncharacterized protein</fullName>
    </submittedName>
</protein>
<accession>A0ACC1QQS9</accession>
<gene>
    <name evidence="1" type="ORF">NLG97_g7097</name>
</gene>
<reference evidence="1" key="1">
    <citation type="submission" date="2022-07" db="EMBL/GenBank/DDBJ databases">
        <title>Genome Sequence of Lecanicillium saksenae.</title>
        <authorList>
            <person name="Buettner E."/>
        </authorList>
    </citation>
    <scope>NUCLEOTIDE SEQUENCE</scope>
    <source>
        <strain evidence="1">VT-O1</strain>
    </source>
</reference>
<dbReference type="EMBL" id="JANAKD010001039">
    <property type="protein sequence ID" value="KAJ3484271.1"/>
    <property type="molecule type" value="Genomic_DNA"/>
</dbReference>
<evidence type="ECO:0000313" key="1">
    <source>
        <dbReference type="EMBL" id="KAJ3484271.1"/>
    </source>
</evidence>
<dbReference type="Proteomes" id="UP001148737">
    <property type="component" value="Unassembled WGS sequence"/>
</dbReference>
<name>A0ACC1QQS9_9HYPO</name>
<proteinExistence type="predicted"/>
<evidence type="ECO:0000313" key="2">
    <source>
        <dbReference type="Proteomes" id="UP001148737"/>
    </source>
</evidence>